<gene>
    <name evidence="1" type="ORF">ARMGADRAFT_1041115</name>
</gene>
<dbReference type="InParanoid" id="A0A2H3CCE2"/>
<reference evidence="2" key="1">
    <citation type="journal article" date="2017" name="Nat. Ecol. Evol.">
        <title>Genome expansion and lineage-specific genetic innovations in the forest pathogenic fungi Armillaria.</title>
        <authorList>
            <person name="Sipos G."/>
            <person name="Prasanna A.N."/>
            <person name="Walter M.C."/>
            <person name="O'Connor E."/>
            <person name="Balint B."/>
            <person name="Krizsan K."/>
            <person name="Kiss B."/>
            <person name="Hess J."/>
            <person name="Varga T."/>
            <person name="Slot J."/>
            <person name="Riley R."/>
            <person name="Boka B."/>
            <person name="Rigling D."/>
            <person name="Barry K."/>
            <person name="Lee J."/>
            <person name="Mihaltcheva S."/>
            <person name="LaButti K."/>
            <person name="Lipzen A."/>
            <person name="Waldron R."/>
            <person name="Moloney N.M."/>
            <person name="Sperisen C."/>
            <person name="Kredics L."/>
            <person name="Vagvoelgyi C."/>
            <person name="Patrignani A."/>
            <person name="Fitzpatrick D."/>
            <person name="Nagy I."/>
            <person name="Doyle S."/>
            <person name="Anderson J.B."/>
            <person name="Grigoriev I.V."/>
            <person name="Gueldener U."/>
            <person name="Muensterkoetter M."/>
            <person name="Nagy L.G."/>
        </authorList>
    </citation>
    <scope>NUCLEOTIDE SEQUENCE [LARGE SCALE GENOMIC DNA]</scope>
    <source>
        <strain evidence="2">Ar21-2</strain>
    </source>
</reference>
<evidence type="ECO:0000313" key="2">
    <source>
        <dbReference type="Proteomes" id="UP000217790"/>
    </source>
</evidence>
<organism evidence="1 2">
    <name type="scientific">Armillaria gallica</name>
    <name type="common">Bulbous honey fungus</name>
    <name type="synonym">Armillaria bulbosa</name>
    <dbReference type="NCBI Taxonomy" id="47427"/>
    <lineage>
        <taxon>Eukaryota</taxon>
        <taxon>Fungi</taxon>
        <taxon>Dikarya</taxon>
        <taxon>Basidiomycota</taxon>
        <taxon>Agaricomycotina</taxon>
        <taxon>Agaricomycetes</taxon>
        <taxon>Agaricomycetidae</taxon>
        <taxon>Agaricales</taxon>
        <taxon>Marasmiineae</taxon>
        <taxon>Physalacriaceae</taxon>
        <taxon>Armillaria</taxon>
    </lineage>
</organism>
<keyword evidence="2" id="KW-1185">Reference proteome</keyword>
<proteinExistence type="predicted"/>
<dbReference type="EMBL" id="KZ293882">
    <property type="protein sequence ID" value="PBK78994.1"/>
    <property type="molecule type" value="Genomic_DNA"/>
</dbReference>
<dbReference type="Proteomes" id="UP000217790">
    <property type="component" value="Unassembled WGS sequence"/>
</dbReference>
<protein>
    <submittedName>
        <fullName evidence="1">Uncharacterized protein</fullName>
    </submittedName>
</protein>
<name>A0A2H3CCE2_ARMGA</name>
<sequence length="133" mass="14791">MTRRTYTEFRNAGLSGDLRLTRLARGIISGSDTYRVMVTGLPPYHGMDRGLLLDDARIALALRVSSTLHTTCGCQIPDGWVAELPAEIKYFVYPESSMSLLLETMITFNVPLSINLWLTSKTAPSVRKVSPKE</sequence>
<accession>A0A2H3CCE2</accession>
<dbReference type="AlphaFoldDB" id="A0A2H3CCE2"/>
<evidence type="ECO:0000313" key="1">
    <source>
        <dbReference type="EMBL" id="PBK78994.1"/>
    </source>
</evidence>